<accession>A0ABU3KU87</accession>
<gene>
    <name evidence="1" type="ORF">RAE19_19140</name>
</gene>
<sequence>MQNINIDFNADSFDTQKLIKHDRFLEKLLFAVLFPDRSSTVCRADRIRQYTRSILSVLNIDSQDCLDASVENIGRMALIHDLRLDFLLTSCSYPKSIDLPLDNSKLQYDESSSQVQIKQGAEVDLNKHCSVALHALHAVRGSFKYSINLKESERQSMHLLAALFPMLVCYDDIFREGFGSIEVRHKNAVDGVMAAFGESIDPSLCSAFLSVQSEFKFIGLQATSSNFQNF</sequence>
<comment type="caution">
    <text evidence="1">The sequence shown here is derived from an EMBL/GenBank/DDBJ whole genome shotgun (WGS) entry which is preliminary data.</text>
</comment>
<proteinExistence type="predicted"/>
<dbReference type="EMBL" id="JAVBIK010000003">
    <property type="protein sequence ID" value="MDT7520757.1"/>
    <property type="molecule type" value="Genomic_DNA"/>
</dbReference>
<protein>
    <submittedName>
        <fullName evidence="1">Uncharacterized protein</fullName>
    </submittedName>
</protein>
<reference evidence="1 2" key="1">
    <citation type="submission" date="2023-08" db="EMBL/GenBank/DDBJ databases">
        <title>Rhodoferax potami sp. nov. and Rhodoferax mekongensis sp. nov., isolated from the Mekong River in Thailand.</title>
        <authorList>
            <person name="Kitikhun S."/>
            <person name="Charoenyingcharoen P."/>
            <person name="Siriarchawattana P."/>
            <person name="Likhitrattanapisal S."/>
            <person name="Nilsakha T."/>
            <person name="Chanpet A."/>
            <person name="Rattanawaree P."/>
            <person name="Ingsriswang S."/>
        </authorList>
    </citation>
    <scope>NUCLEOTIDE SEQUENCE [LARGE SCALE GENOMIC DNA]</scope>
    <source>
        <strain evidence="1 2">TBRC 17660</strain>
    </source>
</reference>
<evidence type="ECO:0000313" key="1">
    <source>
        <dbReference type="EMBL" id="MDT7520757.1"/>
    </source>
</evidence>
<evidence type="ECO:0000313" key="2">
    <source>
        <dbReference type="Proteomes" id="UP001321700"/>
    </source>
</evidence>
<organism evidence="1 2">
    <name type="scientific">Rhodoferax potami</name>
    <dbReference type="NCBI Taxonomy" id="3068338"/>
    <lineage>
        <taxon>Bacteria</taxon>
        <taxon>Pseudomonadati</taxon>
        <taxon>Pseudomonadota</taxon>
        <taxon>Betaproteobacteria</taxon>
        <taxon>Burkholderiales</taxon>
        <taxon>Comamonadaceae</taxon>
        <taxon>Rhodoferax</taxon>
    </lineage>
</organism>
<name>A0ABU3KU87_9BURK</name>
<dbReference type="Proteomes" id="UP001321700">
    <property type="component" value="Unassembled WGS sequence"/>
</dbReference>
<keyword evidence="2" id="KW-1185">Reference proteome</keyword>
<dbReference type="RefSeq" id="WP_313876419.1">
    <property type="nucleotide sequence ID" value="NZ_JAVBIK010000003.1"/>
</dbReference>